<organism evidence="2 3">
    <name type="scientific">Homarus americanus</name>
    <name type="common">American lobster</name>
    <dbReference type="NCBI Taxonomy" id="6706"/>
    <lineage>
        <taxon>Eukaryota</taxon>
        <taxon>Metazoa</taxon>
        <taxon>Ecdysozoa</taxon>
        <taxon>Arthropoda</taxon>
        <taxon>Crustacea</taxon>
        <taxon>Multicrustacea</taxon>
        <taxon>Malacostraca</taxon>
        <taxon>Eumalacostraca</taxon>
        <taxon>Eucarida</taxon>
        <taxon>Decapoda</taxon>
        <taxon>Pleocyemata</taxon>
        <taxon>Astacidea</taxon>
        <taxon>Nephropoidea</taxon>
        <taxon>Nephropidae</taxon>
        <taxon>Homarus</taxon>
    </lineage>
</organism>
<dbReference type="AlphaFoldDB" id="A0A8J5N870"/>
<gene>
    <name evidence="2" type="ORF">Hamer_G025660</name>
</gene>
<proteinExistence type="predicted"/>
<sequence>KKATNHLSRLLEKSVHETESSSSSEEDDKDHNVKDELFQALYETPAGMKKTRFLREKLSKKNFLQGHTSPIPSSAAVERMFSMGKDILRPKRSRMSDKHFEMLSSTPKNKYKKMTENQELGEIRIRFYTAQLCNTNRETTAR</sequence>
<feature type="compositionally biased region" description="Basic and acidic residues" evidence="1">
    <location>
        <begin position="9"/>
        <end position="19"/>
    </location>
</feature>
<reference evidence="2" key="1">
    <citation type="journal article" date="2021" name="Sci. Adv.">
        <title>The American lobster genome reveals insights on longevity, neural, and immune adaptations.</title>
        <authorList>
            <person name="Polinski J.M."/>
            <person name="Zimin A.V."/>
            <person name="Clark K.F."/>
            <person name="Kohn A.B."/>
            <person name="Sadowski N."/>
            <person name="Timp W."/>
            <person name="Ptitsyn A."/>
            <person name="Khanna P."/>
            <person name="Romanova D.Y."/>
            <person name="Williams P."/>
            <person name="Greenwood S.J."/>
            <person name="Moroz L.L."/>
            <person name="Walt D.R."/>
            <person name="Bodnar A.G."/>
        </authorList>
    </citation>
    <scope>NUCLEOTIDE SEQUENCE</scope>
    <source>
        <strain evidence="2">GMGI-L3</strain>
    </source>
</reference>
<feature type="region of interest" description="Disordered" evidence="1">
    <location>
        <begin position="1"/>
        <end position="34"/>
    </location>
</feature>
<evidence type="ECO:0000313" key="3">
    <source>
        <dbReference type="Proteomes" id="UP000747542"/>
    </source>
</evidence>
<comment type="caution">
    <text evidence="2">The sequence shown here is derived from an EMBL/GenBank/DDBJ whole genome shotgun (WGS) entry which is preliminary data.</text>
</comment>
<feature type="non-terminal residue" evidence="2">
    <location>
        <position position="142"/>
    </location>
</feature>
<dbReference type="Proteomes" id="UP000747542">
    <property type="component" value="Unassembled WGS sequence"/>
</dbReference>
<evidence type="ECO:0000313" key="2">
    <source>
        <dbReference type="EMBL" id="KAG7175135.1"/>
    </source>
</evidence>
<name>A0A8J5N870_HOMAM</name>
<dbReference type="EMBL" id="JAHLQT010006181">
    <property type="protein sequence ID" value="KAG7175135.1"/>
    <property type="molecule type" value="Genomic_DNA"/>
</dbReference>
<protein>
    <submittedName>
        <fullName evidence="2">Uncharacterized protein</fullName>
    </submittedName>
</protein>
<keyword evidence="3" id="KW-1185">Reference proteome</keyword>
<accession>A0A8J5N870</accession>
<feature type="non-terminal residue" evidence="2">
    <location>
        <position position="1"/>
    </location>
</feature>
<evidence type="ECO:0000256" key="1">
    <source>
        <dbReference type="SAM" id="MobiDB-lite"/>
    </source>
</evidence>